<evidence type="ECO:0000313" key="4">
    <source>
        <dbReference type="Proteomes" id="UP000177457"/>
    </source>
</evidence>
<feature type="compositionally biased region" description="Polar residues" evidence="1">
    <location>
        <begin position="48"/>
        <end position="58"/>
    </location>
</feature>
<sequence length="184" mass="19926">MEIIGIIVVAAAIVAGIVILIRRRGGKKEEVAPDPARGLKFSGKRTTEFSPVENTGGSRTERKPIELPKSNQVVRPTQPGTPRRRERKAGQPQATATPIPPPDFPGQAVGRVKPEGSQEATTPISQMGDGYVLRMPDGTSIFFRTQEEGATRLIELGQEGVRPPTGAFEALQRLPSKREKRRGG</sequence>
<reference evidence="3 4" key="1">
    <citation type="journal article" date="2016" name="Nat. Commun.">
        <title>Thousands of microbial genomes shed light on interconnected biogeochemical processes in an aquifer system.</title>
        <authorList>
            <person name="Anantharaman K."/>
            <person name="Brown C.T."/>
            <person name="Hug L.A."/>
            <person name="Sharon I."/>
            <person name="Castelle C.J."/>
            <person name="Probst A.J."/>
            <person name="Thomas B.C."/>
            <person name="Singh A."/>
            <person name="Wilkins M.J."/>
            <person name="Karaoz U."/>
            <person name="Brodie E.L."/>
            <person name="Williams K.H."/>
            <person name="Hubbard S.S."/>
            <person name="Banfield J.F."/>
        </authorList>
    </citation>
    <scope>NUCLEOTIDE SEQUENCE [LARGE SCALE GENOMIC DNA]</scope>
</reference>
<accession>A0A1F6MQS4</accession>
<proteinExistence type="predicted"/>
<evidence type="ECO:0000256" key="1">
    <source>
        <dbReference type="SAM" id="MobiDB-lite"/>
    </source>
</evidence>
<evidence type="ECO:0000313" key="3">
    <source>
        <dbReference type="EMBL" id="OGH73888.1"/>
    </source>
</evidence>
<name>A0A1F6MQS4_9BACT</name>
<evidence type="ECO:0000256" key="2">
    <source>
        <dbReference type="SAM" id="Phobius"/>
    </source>
</evidence>
<keyword evidence="2" id="KW-0812">Transmembrane</keyword>
<comment type="caution">
    <text evidence="3">The sequence shown here is derived from an EMBL/GenBank/DDBJ whole genome shotgun (WGS) entry which is preliminary data.</text>
</comment>
<feature type="transmembrane region" description="Helical" evidence="2">
    <location>
        <begin position="6"/>
        <end position="22"/>
    </location>
</feature>
<gene>
    <name evidence="3" type="ORF">A3C90_03330</name>
</gene>
<feature type="region of interest" description="Disordered" evidence="1">
    <location>
        <begin position="24"/>
        <end position="131"/>
    </location>
</feature>
<dbReference type="AlphaFoldDB" id="A0A1F6MQS4"/>
<feature type="compositionally biased region" description="Polar residues" evidence="1">
    <location>
        <begin position="69"/>
        <end position="80"/>
    </location>
</feature>
<keyword evidence="2" id="KW-0472">Membrane</keyword>
<dbReference type="Proteomes" id="UP000177457">
    <property type="component" value="Unassembled WGS sequence"/>
</dbReference>
<dbReference type="EMBL" id="MFQE01000008">
    <property type="protein sequence ID" value="OGH73888.1"/>
    <property type="molecule type" value="Genomic_DNA"/>
</dbReference>
<protein>
    <submittedName>
        <fullName evidence="3">Uncharacterized protein</fullName>
    </submittedName>
</protein>
<keyword evidence="2" id="KW-1133">Transmembrane helix</keyword>
<organism evidence="3 4">
    <name type="scientific">Candidatus Magasanikbacteria bacterium RIFCSPHIGHO2_02_FULL_51_14</name>
    <dbReference type="NCBI Taxonomy" id="1798683"/>
    <lineage>
        <taxon>Bacteria</taxon>
        <taxon>Candidatus Magasanikiibacteriota</taxon>
    </lineage>
</organism>
<feature type="region of interest" description="Disordered" evidence="1">
    <location>
        <begin position="159"/>
        <end position="184"/>
    </location>
</feature>